<accession>A0A315ZXB7</accession>
<dbReference type="AlphaFoldDB" id="A0A315ZXB7"/>
<evidence type="ECO:0000313" key="1">
    <source>
        <dbReference type="EMBL" id="PWJ41987.1"/>
    </source>
</evidence>
<proteinExistence type="predicted"/>
<dbReference type="Proteomes" id="UP000245535">
    <property type="component" value="Unassembled WGS sequence"/>
</dbReference>
<reference evidence="1 2" key="1">
    <citation type="submission" date="2018-03" db="EMBL/GenBank/DDBJ databases">
        <title>Genomic Encyclopedia of Archaeal and Bacterial Type Strains, Phase II (KMG-II): from individual species to whole genera.</title>
        <authorList>
            <person name="Goeker M."/>
        </authorList>
    </citation>
    <scope>NUCLEOTIDE SEQUENCE [LARGE SCALE GENOMIC DNA]</scope>
    <source>
        <strain evidence="1 2">DSM 28229</strain>
    </source>
</reference>
<comment type="caution">
    <text evidence="1">The sequence shown here is derived from an EMBL/GenBank/DDBJ whole genome shotgun (WGS) entry which is preliminary data.</text>
</comment>
<name>A0A315ZXB7_SEDFL</name>
<evidence type="ECO:0000313" key="2">
    <source>
        <dbReference type="Proteomes" id="UP000245535"/>
    </source>
</evidence>
<dbReference type="EMBL" id="QGDO01000003">
    <property type="protein sequence ID" value="PWJ41987.1"/>
    <property type="molecule type" value="Genomic_DNA"/>
</dbReference>
<keyword evidence="2" id="KW-1185">Reference proteome</keyword>
<dbReference type="RefSeq" id="WP_109618526.1">
    <property type="nucleotide sequence ID" value="NZ_QGDO01000003.1"/>
</dbReference>
<gene>
    <name evidence="1" type="ORF">BC781_103237</name>
</gene>
<organism evidence="1 2">
    <name type="scientific">Sediminitomix flava</name>
    <dbReference type="NCBI Taxonomy" id="379075"/>
    <lineage>
        <taxon>Bacteria</taxon>
        <taxon>Pseudomonadati</taxon>
        <taxon>Bacteroidota</taxon>
        <taxon>Cytophagia</taxon>
        <taxon>Cytophagales</taxon>
        <taxon>Flammeovirgaceae</taxon>
        <taxon>Sediminitomix</taxon>
    </lineage>
</organism>
<protein>
    <submittedName>
        <fullName evidence="1">Uncharacterized protein</fullName>
    </submittedName>
</protein>
<sequence>MRTYQSVLFFILALTLNSCLKEDDSSLLDYSKYNYFIFDDIDGWQFTPANLPSDTSLYNEYEPSMFIQEDWVVFSEDENAPTQTTGLVFSINNQDSTEVFPFIINKMTGLKPSTSYKVDLRTQFSPIVLNDVLLSDLNANVKLGISTSQPTISDDNGILKPNFERATDLDNDKVILLDEIVFNPTNIEISNLHTSEIYETLEIETDENGEFWLWIGIESSAYGKHGLFIDDLAIFYKEL</sequence>
<dbReference type="OrthoDB" id="2781053at2"/>